<dbReference type="EMBL" id="CYKH01000208">
    <property type="protein sequence ID" value="CUE89054.1"/>
    <property type="molecule type" value="Genomic_DNA"/>
</dbReference>
<evidence type="ECO:0000313" key="1">
    <source>
        <dbReference type="EMBL" id="CUE89054.1"/>
    </source>
</evidence>
<dbReference type="InterPro" id="IPR011009">
    <property type="entry name" value="Kinase-like_dom_sf"/>
</dbReference>
<sequence length="282" mass="31573">MTSLECLSDNPSGYCFAVAVLSLQALENIAGFRRRKLIHLNVASSTEIFETNLRIRRHAGSVFLSDRQHLYHLGREQSGVVDPSPETVHGDPVTFLTDLFGLGSWMLCVIVPHSPAHARRLIMEGDVPSRHFQRPRWTPKRLWNLVNQLQSFEAHHRGNLTNIQRTLTCVLTKAAQWIWDNNEISAQVSIDPQFRIAALRTLIRHARLLRAPRTLLPQSENVGMDPPSNLVRTVEPYIRYQERTPLILGFVRDNGPEGGLAGNLPEVINGGMSAPASVSDGD</sequence>
<dbReference type="VEuPathDB" id="TriTrypDB:BSAL_57110"/>
<accession>A0A0S4ISL1</accession>
<protein>
    <submittedName>
        <fullName evidence="1">Uncharacterized protein</fullName>
    </submittedName>
</protein>
<gene>
    <name evidence="1" type="ORF">BSAL_57110</name>
</gene>
<evidence type="ECO:0000313" key="2">
    <source>
        <dbReference type="Proteomes" id="UP000051952"/>
    </source>
</evidence>
<dbReference type="Proteomes" id="UP000051952">
    <property type="component" value="Unassembled WGS sequence"/>
</dbReference>
<name>A0A0S4ISL1_BODSA</name>
<keyword evidence="2" id="KW-1185">Reference proteome</keyword>
<dbReference type="SUPFAM" id="SSF56112">
    <property type="entry name" value="Protein kinase-like (PK-like)"/>
    <property type="match status" value="1"/>
</dbReference>
<proteinExistence type="predicted"/>
<reference evidence="2" key="1">
    <citation type="submission" date="2015-09" db="EMBL/GenBank/DDBJ databases">
        <authorList>
            <consortium name="Pathogen Informatics"/>
        </authorList>
    </citation>
    <scope>NUCLEOTIDE SEQUENCE [LARGE SCALE GENOMIC DNA]</scope>
    <source>
        <strain evidence="2">Lake Konstanz</strain>
    </source>
</reference>
<dbReference type="AlphaFoldDB" id="A0A0S4ISL1"/>
<organism evidence="1 2">
    <name type="scientific">Bodo saltans</name>
    <name type="common">Flagellated protozoan</name>
    <dbReference type="NCBI Taxonomy" id="75058"/>
    <lineage>
        <taxon>Eukaryota</taxon>
        <taxon>Discoba</taxon>
        <taxon>Euglenozoa</taxon>
        <taxon>Kinetoplastea</taxon>
        <taxon>Metakinetoplastina</taxon>
        <taxon>Eubodonida</taxon>
        <taxon>Bodonidae</taxon>
        <taxon>Bodo</taxon>
    </lineage>
</organism>